<accession>A0AAV7AWL4</accession>
<keyword evidence="3 6" id="KW-0812">Transmembrane</keyword>
<dbReference type="EMBL" id="WNYA01000007">
    <property type="protein sequence ID" value="KAG8563895.1"/>
    <property type="molecule type" value="Genomic_DNA"/>
</dbReference>
<dbReference type="InterPro" id="IPR051517">
    <property type="entry name" value="IFITM_antiviral_protein"/>
</dbReference>
<keyword evidence="5 6" id="KW-0472">Membrane</keyword>
<sequence>MENISYGRELNAPPQYESLKEEVEFRNCSGQSTVVTILSEGPPIRDHIIWSFFNTLFMNFCCLGFFAFIFSVKSRDRKLHGDRHAATSYGSTARSLNIAATVLSILSLVILIIIFIVQMVQLAHNIKEFEHYAEENNLNRFGN</sequence>
<evidence type="ECO:0008006" key="9">
    <source>
        <dbReference type="Google" id="ProtNLM"/>
    </source>
</evidence>
<evidence type="ECO:0000256" key="3">
    <source>
        <dbReference type="ARBA" id="ARBA00022692"/>
    </source>
</evidence>
<evidence type="ECO:0000256" key="4">
    <source>
        <dbReference type="ARBA" id="ARBA00022989"/>
    </source>
</evidence>
<protein>
    <recommendedName>
        <fullName evidence="9">Interferon-induced transmembrane protein 3</fullName>
    </recommendedName>
</protein>
<evidence type="ECO:0000256" key="2">
    <source>
        <dbReference type="ARBA" id="ARBA00006843"/>
    </source>
</evidence>
<dbReference type="Pfam" id="PF04505">
    <property type="entry name" value="CD225"/>
    <property type="match status" value="1"/>
</dbReference>
<keyword evidence="4 6" id="KW-1133">Transmembrane helix</keyword>
<dbReference type="InterPro" id="IPR007593">
    <property type="entry name" value="CD225/Dispanin_fam"/>
</dbReference>
<dbReference type="PANTHER" id="PTHR13999">
    <property type="entry name" value="INTERFERON INDUCIBLE TRANSMEMBRANE PROTEIN"/>
    <property type="match status" value="1"/>
</dbReference>
<proteinExistence type="inferred from homology"/>
<comment type="caution">
    <text evidence="7">The sequence shown here is derived from an EMBL/GenBank/DDBJ whole genome shotgun (WGS) entry which is preliminary data.</text>
</comment>
<keyword evidence="8" id="KW-1185">Reference proteome</keyword>
<dbReference type="PANTHER" id="PTHR13999:SF4">
    <property type="entry name" value="INTERFERON-INDUCED TRANSMEMBRANE PROTEIN 3"/>
    <property type="match status" value="1"/>
</dbReference>
<dbReference type="GO" id="GO:0005886">
    <property type="term" value="C:plasma membrane"/>
    <property type="evidence" value="ECO:0007669"/>
    <property type="project" value="TreeGrafter"/>
</dbReference>
<reference evidence="7" key="1">
    <citation type="thesis" date="2020" institute="ProQuest LLC" country="789 East Eisenhower Parkway, Ann Arbor, MI, USA">
        <title>Comparative Genomics and Chromosome Evolution.</title>
        <authorList>
            <person name="Mudd A.B."/>
        </authorList>
    </citation>
    <scope>NUCLEOTIDE SEQUENCE</scope>
    <source>
        <strain evidence="7">237g6f4</strain>
        <tissue evidence="7">Blood</tissue>
    </source>
</reference>
<comment type="subcellular location">
    <subcellularLocation>
        <location evidence="1">Membrane</location>
    </subcellularLocation>
</comment>
<feature type="transmembrane region" description="Helical" evidence="6">
    <location>
        <begin position="93"/>
        <end position="117"/>
    </location>
</feature>
<organism evidence="7 8">
    <name type="scientific">Engystomops pustulosus</name>
    <name type="common">Tungara frog</name>
    <name type="synonym">Physalaemus pustulosus</name>
    <dbReference type="NCBI Taxonomy" id="76066"/>
    <lineage>
        <taxon>Eukaryota</taxon>
        <taxon>Metazoa</taxon>
        <taxon>Chordata</taxon>
        <taxon>Craniata</taxon>
        <taxon>Vertebrata</taxon>
        <taxon>Euteleostomi</taxon>
        <taxon>Amphibia</taxon>
        <taxon>Batrachia</taxon>
        <taxon>Anura</taxon>
        <taxon>Neobatrachia</taxon>
        <taxon>Hyloidea</taxon>
        <taxon>Leptodactylidae</taxon>
        <taxon>Leiuperinae</taxon>
        <taxon>Engystomops</taxon>
    </lineage>
</organism>
<evidence type="ECO:0000256" key="5">
    <source>
        <dbReference type="ARBA" id="ARBA00023136"/>
    </source>
</evidence>
<dbReference type="Proteomes" id="UP000824782">
    <property type="component" value="Unassembled WGS sequence"/>
</dbReference>
<evidence type="ECO:0000313" key="8">
    <source>
        <dbReference type="Proteomes" id="UP000824782"/>
    </source>
</evidence>
<evidence type="ECO:0000313" key="7">
    <source>
        <dbReference type="EMBL" id="KAG8563895.1"/>
    </source>
</evidence>
<evidence type="ECO:0000256" key="6">
    <source>
        <dbReference type="SAM" id="Phobius"/>
    </source>
</evidence>
<gene>
    <name evidence="7" type="ORF">GDO81_016236</name>
</gene>
<comment type="similarity">
    <text evidence="2">Belongs to the CD225/Dispanin family.</text>
</comment>
<feature type="transmembrane region" description="Helical" evidence="6">
    <location>
        <begin position="48"/>
        <end position="72"/>
    </location>
</feature>
<name>A0AAV7AWL4_ENGPU</name>
<dbReference type="AlphaFoldDB" id="A0AAV7AWL4"/>
<evidence type="ECO:0000256" key="1">
    <source>
        <dbReference type="ARBA" id="ARBA00004370"/>
    </source>
</evidence>